<dbReference type="AlphaFoldDB" id="A0A3D8IBT4"/>
<gene>
    <name evidence="2" type="ORF">CQA43_06630</name>
</gene>
<dbReference type="Proteomes" id="UP000256650">
    <property type="component" value="Unassembled WGS sequence"/>
</dbReference>
<reference evidence="2 3" key="1">
    <citation type="submission" date="2018-04" db="EMBL/GenBank/DDBJ databases">
        <title>Novel Campyloabacter and Helicobacter Species and Strains.</title>
        <authorList>
            <person name="Mannion A.J."/>
            <person name="Shen Z."/>
            <person name="Fox J.G."/>
        </authorList>
    </citation>
    <scope>NUCLEOTIDE SEQUENCE [LARGE SCALE GENOMIC DNA]</scope>
    <source>
        <strain evidence="2 3">MIT 99-5101</strain>
    </source>
</reference>
<keyword evidence="1" id="KW-1133">Transmembrane helix</keyword>
<comment type="caution">
    <text evidence="2">The sequence shown here is derived from an EMBL/GenBank/DDBJ whole genome shotgun (WGS) entry which is preliminary data.</text>
</comment>
<evidence type="ECO:0000256" key="1">
    <source>
        <dbReference type="SAM" id="Phobius"/>
    </source>
</evidence>
<keyword evidence="1" id="KW-0472">Membrane</keyword>
<proteinExistence type="predicted"/>
<evidence type="ECO:0000313" key="3">
    <source>
        <dbReference type="Proteomes" id="UP000256650"/>
    </source>
</evidence>
<accession>A0A3D8IBT4</accession>
<dbReference type="GeneID" id="82535963"/>
<keyword evidence="1" id="KW-0812">Transmembrane</keyword>
<dbReference type="RefSeq" id="WP_115551834.1">
    <property type="nucleotide sequence ID" value="NZ_CAPHNE010000001.1"/>
</dbReference>
<dbReference type="EMBL" id="NXLS01000006">
    <property type="protein sequence ID" value="RDU62568.1"/>
    <property type="molecule type" value="Genomic_DNA"/>
</dbReference>
<evidence type="ECO:0000313" key="2">
    <source>
        <dbReference type="EMBL" id="RDU62568.1"/>
    </source>
</evidence>
<protein>
    <submittedName>
        <fullName evidence="2">Uncharacterized protein</fullName>
    </submittedName>
</protein>
<sequence>MASILGLTNSEVASLMGVTITGIGVVATIITLVIGGYAIYLQRTLSKQNSEEFKEKFNKILDNASENPLVLEKFIQCIVEREEFKNRFLNLIQNEIENVLDSRQVINTDISQNDDIIEENNNIKSQFKEKE</sequence>
<feature type="transmembrane region" description="Helical" evidence="1">
    <location>
        <begin position="12"/>
        <end position="40"/>
    </location>
</feature>
<name>A0A3D8IBT4_9HELI</name>
<keyword evidence="3" id="KW-1185">Reference proteome</keyword>
<organism evidence="2 3">
    <name type="scientific">Helicobacter ganmani</name>
    <dbReference type="NCBI Taxonomy" id="60246"/>
    <lineage>
        <taxon>Bacteria</taxon>
        <taxon>Pseudomonadati</taxon>
        <taxon>Campylobacterota</taxon>
        <taxon>Epsilonproteobacteria</taxon>
        <taxon>Campylobacterales</taxon>
        <taxon>Helicobacteraceae</taxon>
        <taxon>Helicobacter</taxon>
    </lineage>
</organism>